<gene>
    <name evidence="1" type="ORF">CP98_01963</name>
</gene>
<keyword evidence="1" id="KW-0378">Hydrolase</keyword>
<dbReference type="eggNOG" id="ENOG502Z7UG">
    <property type="taxonomic scope" value="Bacteria"/>
</dbReference>
<name>A0A084ENA0_SPHYA</name>
<proteinExistence type="predicted"/>
<dbReference type="GO" id="GO:0016798">
    <property type="term" value="F:hydrolase activity, acting on glycosyl bonds"/>
    <property type="evidence" value="ECO:0007669"/>
    <property type="project" value="UniProtKB-KW"/>
</dbReference>
<evidence type="ECO:0000313" key="1">
    <source>
        <dbReference type="EMBL" id="KEZ19442.1"/>
    </source>
</evidence>
<sequence length="172" mass="19651">MTQPPPGERVPSGIAAPLRHVRTEIELIWIEKRLEHWIRFGRIAGERILTRKTCILSFRPDAIIAFVRWSANDYGTVHSRIDILRAVRSGEPYTTVPFVRPGGELLLSIQGWPKVRTVIEAIDQVEAVGLDPCDIAPDHWRHVHNRLSAGEPFRAYTAERHQAWLKRKALGQ</sequence>
<dbReference type="Proteomes" id="UP000028534">
    <property type="component" value="Unassembled WGS sequence"/>
</dbReference>
<dbReference type="PATRIC" id="fig|13690.10.peg.2020"/>
<protein>
    <submittedName>
        <fullName evidence="1">Glycosidase</fullName>
    </submittedName>
</protein>
<reference evidence="1 2" key="1">
    <citation type="submission" date="2014-03" db="EMBL/GenBank/DDBJ databases">
        <title>Genome sequence of Sphingobium yanoikuyae B1.</title>
        <authorList>
            <person name="Gan H.M."/>
            <person name="Gan H.Y."/>
            <person name="Savka M.A."/>
        </authorList>
    </citation>
    <scope>NUCLEOTIDE SEQUENCE [LARGE SCALE GENOMIC DNA]</scope>
    <source>
        <strain evidence="1 2">B1</strain>
    </source>
</reference>
<keyword evidence="1" id="KW-0326">Glycosidase</keyword>
<evidence type="ECO:0000313" key="2">
    <source>
        <dbReference type="Proteomes" id="UP000028534"/>
    </source>
</evidence>
<organism evidence="1 2">
    <name type="scientific">Sphingobium yanoikuyae</name>
    <name type="common">Sphingomonas yanoikuyae</name>
    <dbReference type="NCBI Taxonomy" id="13690"/>
    <lineage>
        <taxon>Bacteria</taxon>
        <taxon>Pseudomonadati</taxon>
        <taxon>Pseudomonadota</taxon>
        <taxon>Alphaproteobacteria</taxon>
        <taxon>Sphingomonadales</taxon>
        <taxon>Sphingomonadaceae</taxon>
        <taxon>Sphingobium</taxon>
    </lineage>
</organism>
<comment type="caution">
    <text evidence="1">The sequence shown here is derived from an EMBL/GenBank/DDBJ whole genome shotgun (WGS) entry which is preliminary data.</text>
</comment>
<dbReference type="AlphaFoldDB" id="A0A084ENA0"/>
<dbReference type="Pfam" id="PF11000">
    <property type="entry name" value="DUF2840"/>
    <property type="match status" value="1"/>
</dbReference>
<dbReference type="InterPro" id="IPR021263">
    <property type="entry name" value="DUF2840"/>
</dbReference>
<dbReference type="RefSeq" id="WP_037519059.1">
    <property type="nucleotide sequence ID" value="NZ_JGVR01000009.1"/>
</dbReference>
<accession>A0A084ENA0</accession>
<dbReference type="EMBL" id="JGVR01000009">
    <property type="protein sequence ID" value="KEZ19442.1"/>
    <property type="molecule type" value="Genomic_DNA"/>
</dbReference>